<dbReference type="AlphaFoldDB" id="A0AAD6CQV9"/>
<organism evidence="1 2">
    <name type="scientific">Penicillium frequentans</name>
    <dbReference type="NCBI Taxonomy" id="3151616"/>
    <lineage>
        <taxon>Eukaryota</taxon>
        <taxon>Fungi</taxon>
        <taxon>Dikarya</taxon>
        <taxon>Ascomycota</taxon>
        <taxon>Pezizomycotina</taxon>
        <taxon>Eurotiomycetes</taxon>
        <taxon>Eurotiomycetidae</taxon>
        <taxon>Eurotiales</taxon>
        <taxon>Aspergillaceae</taxon>
        <taxon>Penicillium</taxon>
    </lineage>
</organism>
<name>A0AAD6CQV9_9EURO</name>
<sequence>MFPCGNEIISGASIACTENNIAAPKDPDTAAELHWNTADLPLSLIIPTFDLPTLSVPAVTTASLAGGQGAPTATVTAPSATMEESAGKAGFEISRLWRLCLFLLLINHVFLWGQ</sequence>
<protein>
    <submittedName>
        <fullName evidence="1">Uncharacterized protein</fullName>
    </submittedName>
</protein>
<comment type="caution">
    <text evidence="1">The sequence shown here is derived from an EMBL/GenBank/DDBJ whole genome shotgun (WGS) entry which is preliminary data.</text>
</comment>
<dbReference type="Proteomes" id="UP001220324">
    <property type="component" value="Unassembled WGS sequence"/>
</dbReference>
<reference evidence="1 2" key="1">
    <citation type="journal article" date="2023" name="IMA Fungus">
        <title>Comparative genomic study of the Penicillium genus elucidates a diverse pangenome and 15 lateral gene transfer events.</title>
        <authorList>
            <person name="Petersen C."/>
            <person name="Sorensen T."/>
            <person name="Nielsen M.R."/>
            <person name="Sondergaard T.E."/>
            <person name="Sorensen J.L."/>
            <person name="Fitzpatrick D.A."/>
            <person name="Frisvad J.C."/>
            <person name="Nielsen K.L."/>
        </authorList>
    </citation>
    <scope>NUCLEOTIDE SEQUENCE [LARGE SCALE GENOMIC DNA]</scope>
    <source>
        <strain evidence="1 2">IBT 35679</strain>
    </source>
</reference>
<proteinExistence type="predicted"/>
<accession>A0AAD6CQV9</accession>
<evidence type="ECO:0000313" key="2">
    <source>
        <dbReference type="Proteomes" id="UP001220324"/>
    </source>
</evidence>
<dbReference type="EMBL" id="JAQIZZ010000007">
    <property type="protein sequence ID" value="KAJ5533349.1"/>
    <property type="molecule type" value="Genomic_DNA"/>
</dbReference>
<gene>
    <name evidence="1" type="ORF">N7494_009901</name>
</gene>
<keyword evidence="2" id="KW-1185">Reference proteome</keyword>
<evidence type="ECO:0000313" key="1">
    <source>
        <dbReference type="EMBL" id="KAJ5533349.1"/>
    </source>
</evidence>